<protein>
    <submittedName>
        <fullName evidence="2">Uncharacterized protein</fullName>
    </submittedName>
</protein>
<accession>A0AAV4VXA0</accession>
<gene>
    <name evidence="2" type="ORF">CDAR_65471</name>
</gene>
<comment type="caution">
    <text evidence="2">The sequence shown here is derived from an EMBL/GenBank/DDBJ whole genome shotgun (WGS) entry which is preliminary data.</text>
</comment>
<reference evidence="2 3" key="1">
    <citation type="submission" date="2021-06" db="EMBL/GenBank/DDBJ databases">
        <title>Caerostris darwini draft genome.</title>
        <authorList>
            <person name="Kono N."/>
            <person name="Arakawa K."/>
        </authorList>
    </citation>
    <scope>NUCLEOTIDE SEQUENCE [LARGE SCALE GENOMIC DNA]</scope>
</reference>
<keyword evidence="3" id="KW-1185">Reference proteome</keyword>
<feature type="compositionally biased region" description="Polar residues" evidence="1">
    <location>
        <begin position="90"/>
        <end position="108"/>
    </location>
</feature>
<sequence>MSFLAKDRKKDLVALATELGEKIDEDLRAIDLRELIMKIPIFTMDVEFNSKYYARQPENQRSDDKQNYSRSSKMEFEREPTIHCDRTYKRSTTQNDKTPTLSGVSSQSRTDPFLHVMVVEPLE</sequence>
<feature type="region of interest" description="Disordered" evidence="1">
    <location>
        <begin position="53"/>
        <end position="108"/>
    </location>
</feature>
<evidence type="ECO:0000256" key="1">
    <source>
        <dbReference type="SAM" id="MobiDB-lite"/>
    </source>
</evidence>
<dbReference type="AlphaFoldDB" id="A0AAV4VXA0"/>
<feature type="compositionally biased region" description="Basic and acidic residues" evidence="1">
    <location>
        <begin position="58"/>
        <end position="88"/>
    </location>
</feature>
<dbReference type="EMBL" id="BPLQ01013809">
    <property type="protein sequence ID" value="GIY74987.1"/>
    <property type="molecule type" value="Genomic_DNA"/>
</dbReference>
<evidence type="ECO:0000313" key="3">
    <source>
        <dbReference type="Proteomes" id="UP001054837"/>
    </source>
</evidence>
<evidence type="ECO:0000313" key="2">
    <source>
        <dbReference type="EMBL" id="GIY74987.1"/>
    </source>
</evidence>
<proteinExistence type="predicted"/>
<name>A0AAV4VXA0_9ARAC</name>
<dbReference type="Proteomes" id="UP001054837">
    <property type="component" value="Unassembled WGS sequence"/>
</dbReference>
<organism evidence="2 3">
    <name type="scientific">Caerostris darwini</name>
    <dbReference type="NCBI Taxonomy" id="1538125"/>
    <lineage>
        <taxon>Eukaryota</taxon>
        <taxon>Metazoa</taxon>
        <taxon>Ecdysozoa</taxon>
        <taxon>Arthropoda</taxon>
        <taxon>Chelicerata</taxon>
        <taxon>Arachnida</taxon>
        <taxon>Araneae</taxon>
        <taxon>Araneomorphae</taxon>
        <taxon>Entelegynae</taxon>
        <taxon>Araneoidea</taxon>
        <taxon>Araneidae</taxon>
        <taxon>Caerostris</taxon>
    </lineage>
</organism>